<feature type="chain" id="PRO_5016295536" evidence="1">
    <location>
        <begin position="23"/>
        <end position="226"/>
    </location>
</feature>
<evidence type="ECO:0000313" key="3">
    <source>
        <dbReference type="Proteomes" id="UP000250235"/>
    </source>
</evidence>
<gene>
    <name evidence="2" type="ORF">F511_29183</name>
</gene>
<evidence type="ECO:0000256" key="1">
    <source>
        <dbReference type="SAM" id="SignalP"/>
    </source>
</evidence>
<feature type="signal peptide" evidence="1">
    <location>
        <begin position="1"/>
        <end position="22"/>
    </location>
</feature>
<sequence length="226" mass="25323">MVKMFKALESLGLIGFLGCTSAVYEEDVQEFFANARQEQCTLISTVRGSAVVISEEIFADVDGVLGVLVYCPLKKKYLKVEYRLLHDIFAKELTAKAGFYDTVTQGRLDLMVAIMGEFIPDEVFRAVQHGQRADQFCRFFEEGTLAEVLHSPSACEPIEIVYEESHPAQPDRSTSDSYSFASIAQTAAKLHDLVSNINSEKLQSQELLSSFKLDLNEWMKSLELSI</sequence>
<dbReference type="AlphaFoldDB" id="A0A2Z7DGQ3"/>
<organism evidence="2 3">
    <name type="scientific">Dorcoceras hygrometricum</name>
    <dbReference type="NCBI Taxonomy" id="472368"/>
    <lineage>
        <taxon>Eukaryota</taxon>
        <taxon>Viridiplantae</taxon>
        <taxon>Streptophyta</taxon>
        <taxon>Embryophyta</taxon>
        <taxon>Tracheophyta</taxon>
        <taxon>Spermatophyta</taxon>
        <taxon>Magnoliopsida</taxon>
        <taxon>eudicotyledons</taxon>
        <taxon>Gunneridae</taxon>
        <taxon>Pentapetalae</taxon>
        <taxon>asterids</taxon>
        <taxon>lamiids</taxon>
        <taxon>Lamiales</taxon>
        <taxon>Gesneriaceae</taxon>
        <taxon>Didymocarpoideae</taxon>
        <taxon>Trichosporeae</taxon>
        <taxon>Loxocarpinae</taxon>
        <taxon>Dorcoceras</taxon>
    </lineage>
</organism>
<keyword evidence="1" id="KW-0732">Signal</keyword>
<accession>A0A2Z7DGQ3</accession>
<evidence type="ECO:0000313" key="2">
    <source>
        <dbReference type="EMBL" id="KZV58322.1"/>
    </source>
</evidence>
<keyword evidence="3" id="KW-1185">Reference proteome</keyword>
<dbReference type="EMBL" id="KQ986800">
    <property type="protein sequence ID" value="KZV58322.1"/>
    <property type="molecule type" value="Genomic_DNA"/>
</dbReference>
<proteinExistence type="predicted"/>
<reference evidence="2 3" key="1">
    <citation type="journal article" date="2015" name="Proc. Natl. Acad. Sci. U.S.A.">
        <title>The resurrection genome of Boea hygrometrica: A blueprint for survival of dehydration.</title>
        <authorList>
            <person name="Xiao L."/>
            <person name="Yang G."/>
            <person name="Zhang L."/>
            <person name="Yang X."/>
            <person name="Zhao S."/>
            <person name="Ji Z."/>
            <person name="Zhou Q."/>
            <person name="Hu M."/>
            <person name="Wang Y."/>
            <person name="Chen M."/>
            <person name="Xu Y."/>
            <person name="Jin H."/>
            <person name="Xiao X."/>
            <person name="Hu G."/>
            <person name="Bao F."/>
            <person name="Hu Y."/>
            <person name="Wan P."/>
            <person name="Li L."/>
            <person name="Deng X."/>
            <person name="Kuang T."/>
            <person name="Xiang C."/>
            <person name="Zhu J.K."/>
            <person name="Oliver M.J."/>
            <person name="He Y."/>
        </authorList>
    </citation>
    <scope>NUCLEOTIDE SEQUENCE [LARGE SCALE GENOMIC DNA]</scope>
    <source>
        <strain evidence="3">cv. XS01</strain>
    </source>
</reference>
<dbReference type="Proteomes" id="UP000250235">
    <property type="component" value="Unassembled WGS sequence"/>
</dbReference>
<protein>
    <submittedName>
        <fullName evidence="2">Uncharacterized protein</fullName>
    </submittedName>
</protein>
<name>A0A2Z7DGQ3_9LAMI</name>